<accession>I0EQS1</accession>
<dbReference type="KEGG" id="hcm:HCD_01290"/>
<name>I0EQS1_HELCM</name>
<gene>
    <name evidence="1" type="ordered locus">HCD_01290</name>
</gene>
<dbReference type="EMBL" id="CP003481">
    <property type="protein sequence ID" value="AFI05290.1"/>
    <property type="molecule type" value="Genomic_DNA"/>
</dbReference>
<dbReference type="HOGENOM" id="CLU_2879693_0_0_7"/>
<dbReference type="STRING" id="1163745.HCD_01290"/>
<sequence length="63" mass="7031">MSVFLVGFFGEGGVQYFAVLSSRDLKILILNTLHFLSRLIVALSIKPCFLLILNSSMTIKIIK</sequence>
<proteinExistence type="predicted"/>
<evidence type="ECO:0000313" key="2">
    <source>
        <dbReference type="Proteomes" id="UP000005013"/>
    </source>
</evidence>
<protein>
    <submittedName>
        <fullName evidence="1">Uncharacterized protein</fullName>
    </submittedName>
</protein>
<reference evidence="1 2" key="1">
    <citation type="journal article" date="2013" name="PLoS ONE">
        <title>Sequence Divergence and Conservation in Genomes ofHelicobacter cetorum Strains from a Dolphin and a Whale.</title>
        <authorList>
            <person name="Kersulyte D."/>
            <person name="Rossi M."/>
            <person name="Berg D.E."/>
        </authorList>
    </citation>
    <scope>NUCLEOTIDE SEQUENCE [LARGE SCALE GENOMIC DNA]</scope>
    <source>
        <strain evidence="1 2">MIT 99-5656</strain>
    </source>
</reference>
<keyword evidence="2" id="KW-1185">Reference proteome</keyword>
<dbReference type="AlphaFoldDB" id="I0EQS1"/>
<dbReference type="Proteomes" id="UP000005013">
    <property type="component" value="Chromosome"/>
</dbReference>
<evidence type="ECO:0000313" key="1">
    <source>
        <dbReference type="EMBL" id="AFI05290.1"/>
    </source>
</evidence>
<organism evidence="1 2">
    <name type="scientific">Helicobacter cetorum (strain ATCC BAA-540 / CCUG 52418 / MIT 99-5656)</name>
    <dbReference type="NCBI Taxonomy" id="1163745"/>
    <lineage>
        <taxon>Bacteria</taxon>
        <taxon>Pseudomonadati</taxon>
        <taxon>Campylobacterota</taxon>
        <taxon>Epsilonproteobacteria</taxon>
        <taxon>Campylobacterales</taxon>
        <taxon>Helicobacteraceae</taxon>
        <taxon>Helicobacter</taxon>
    </lineage>
</organism>